<gene>
    <name evidence="6" type="ORF">F5544_13105</name>
</gene>
<keyword evidence="7" id="KW-1185">Reference proteome</keyword>
<sequence>MRWSVPPARCGRRTGTPAVGVCSGAATAVSDHSPNHESCCGGSYAGHTRVRVGWLHPAAVPNLLRTGWIQRAQMPALRRCCSCAHPSSTFRGAVYTQSAHPIHEGPSMLQHNGFTAELLVDADRPEPVGALLSDAETAAAHDEIDRAVELFERAFRASGREGGRAAICTRLVALEWRTNPSTRTRNFTRLAAALSAGEVPDAELPQVLPHLLWHGCGAEADRVLLRLTRPSAAMPAPEQLEFLGHWLRYTYPVHAERHPALVNRTARSVDIGAGDDSPHRQAAAMLGAMFTGSVERSVALAQRVLAGHRLTEPTVEPLAAAVYCLIYGGRLDRAEAWCEALAAQAQARHAPTWRAIFTGLRAETLVCKGNPGAAVRYAALALNQVPAEHLGVWIGTPVAALVRALTMLGRYGEADAQLRRPVPRAMFESRFALPYLRARGRHSLATGRIGESLRAFRRCGQLMRRWRMDYPWLVPWRNEIAAAYLSAGNHDQVRRFATLHLDLLGGPDGHPTGGTSLRLLAATADRCRRIGMLRRSVAIARTGGCDLELATALGELGRAHRAVGDNEKAWALLREATGLAESCGAAMLSRELTGEPQRPTPPAEPQAPANLLTPAERRVAELAAVGRRNREIAAALSITTSTVEQHLTRVYRKLAVSRRGELRFALPAQPY</sequence>
<evidence type="ECO:0000256" key="1">
    <source>
        <dbReference type="ARBA" id="ARBA00023015"/>
    </source>
</evidence>
<dbReference type="SUPFAM" id="SSF48452">
    <property type="entry name" value="TPR-like"/>
    <property type="match status" value="1"/>
</dbReference>
<evidence type="ECO:0000256" key="4">
    <source>
        <dbReference type="SAM" id="MobiDB-lite"/>
    </source>
</evidence>
<evidence type="ECO:0000313" key="7">
    <source>
        <dbReference type="Proteomes" id="UP000503540"/>
    </source>
</evidence>
<dbReference type="Pfam" id="PF00196">
    <property type="entry name" value="GerE"/>
    <property type="match status" value="1"/>
</dbReference>
<feature type="region of interest" description="Disordered" evidence="4">
    <location>
        <begin position="591"/>
        <end position="611"/>
    </location>
</feature>
<dbReference type="AlphaFoldDB" id="A0A6G9YBJ9"/>
<keyword evidence="1" id="KW-0805">Transcription regulation</keyword>
<dbReference type="CDD" id="cd06170">
    <property type="entry name" value="LuxR_C_like"/>
    <property type="match status" value="1"/>
</dbReference>
<dbReference type="SMART" id="SM00421">
    <property type="entry name" value="HTH_LUXR"/>
    <property type="match status" value="1"/>
</dbReference>
<dbReference type="SUPFAM" id="SSF46894">
    <property type="entry name" value="C-terminal effector domain of the bipartite response regulators"/>
    <property type="match status" value="1"/>
</dbReference>
<dbReference type="InterPro" id="IPR000792">
    <property type="entry name" value="Tscrpt_reg_LuxR_C"/>
</dbReference>
<keyword evidence="3" id="KW-0804">Transcription</keyword>
<dbReference type="InterPro" id="IPR036388">
    <property type="entry name" value="WH-like_DNA-bd_sf"/>
</dbReference>
<evidence type="ECO:0000313" key="6">
    <source>
        <dbReference type="EMBL" id="QIS10510.1"/>
    </source>
</evidence>
<dbReference type="KEGG" id="nah:F5544_13105"/>
<dbReference type="Proteomes" id="UP000503540">
    <property type="component" value="Chromosome"/>
</dbReference>
<dbReference type="InterPro" id="IPR016032">
    <property type="entry name" value="Sig_transdc_resp-reg_C-effctor"/>
</dbReference>
<dbReference type="EMBL" id="CP046172">
    <property type="protein sequence ID" value="QIS10510.1"/>
    <property type="molecule type" value="Genomic_DNA"/>
</dbReference>
<protein>
    <recommendedName>
        <fullName evidence="5">HTH luxR-type domain-containing protein</fullName>
    </recommendedName>
</protein>
<proteinExistence type="predicted"/>
<keyword evidence="2" id="KW-0238">DNA-binding</keyword>
<dbReference type="Gene3D" id="1.25.40.10">
    <property type="entry name" value="Tetratricopeptide repeat domain"/>
    <property type="match status" value="1"/>
</dbReference>
<dbReference type="PANTHER" id="PTHR44688:SF16">
    <property type="entry name" value="DNA-BINDING TRANSCRIPTIONAL ACTIVATOR DEVR_DOSR"/>
    <property type="match status" value="1"/>
</dbReference>
<dbReference type="Gene3D" id="1.10.10.10">
    <property type="entry name" value="Winged helix-like DNA-binding domain superfamily/Winged helix DNA-binding domain"/>
    <property type="match status" value="1"/>
</dbReference>
<feature type="domain" description="HTH luxR-type" evidence="5">
    <location>
        <begin position="605"/>
        <end position="671"/>
    </location>
</feature>
<dbReference type="GO" id="GO:0006355">
    <property type="term" value="P:regulation of DNA-templated transcription"/>
    <property type="evidence" value="ECO:0007669"/>
    <property type="project" value="InterPro"/>
</dbReference>
<evidence type="ECO:0000256" key="3">
    <source>
        <dbReference type="ARBA" id="ARBA00023163"/>
    </source>
</evidence>
<organism evidence="6 7">
    <name type="scientific">Nocardia arthritidis</name>
    <dbReference type="NCBI Taxonomy" id="228602"/>
    <lineage>
        <taxon>Bacteria</taxon>
        <taxon>Bacillati</taxon>
        <taxon>Actinomycetota</taxon>
        <taxon>Actinomycetes</taxon>
        <taxon>Mycobacteriales</taxon>
        <taxon>Nocardiaceae</taxon>
        <taxon>Nocardia</taxon>
    </lineage>
</organism>
<dbReference type="PROSITE" id="PS50043">
    <property type="entry name" value="HTH_LUXR_2"/>
    <property type="match status" value="1"/>
</dbReference>
<dbReference type="GO" id="GO:0003677">
    <property type="term" value="F:DNA binding"/>
    <property type="evidence" value="ECO:0007669"/>
    <property type="project" value="UniProtKB-KW"/>
</dbReference>
<evidence type="ECO:0000256" key="2">
    <source>
        <dbReference type="ARBA" id="ARBA00023125"/>
    </source>
</evidence>
<evidence type="ECO:0000259" key="5">
    <source>
        <dbReference type="PROSITE" id="PS50043"/>
    </source>
</evidence>
<name>A0A6G9YBJ9_9NOCA</name>
<dbReference type="PROSITE" id="PS00622">
    <property type="entry name" value="HTH_LUXR_1"/>
    <property type="match status" value="1"/>
</dbReference>
<dbReference type="PANTHER" id="PTHR44688">
    <property type="entry name" value="DNA-BINDING TRANSCRIPTIONAL ACTIVATOR DEVR_DOSR"/>
    <property type="match status" value="1"/>
</dbReference>
<reference evidence="6 7" key="1">
    <citation type="journal article" date="2019" name="ACS Chem. Biol.">
        <title>Identification and Mobilization of a Cryptic Antibiotic Biosynthesis Gene Locus from a Human-Pathogenic Nocardia Isolate.</title>
        <authorList>
            <person name="Herisse M."/>
            <person name="Ishida K."/>
            <person name="Porter J.L."/>
            <person name="Howden B."/>
            <person name="Hertweck C."/>
            <person name="Stinear T.P."/>
            <person name="Pidot S.J."/>
        </authorList>
    </citation>
    <scope>NUCLEOTIDE SEQUENCE [LARGE SCALE GENOMIC DNA]</scope>
    <source>
        <strain evidence="6 7">AUSMDU00012717</strain>
    </source>
</reference>
<dbReference type="InterPro" id="IPR011990">
    <property type="entry name" value="TPR-like_helical_dom_sf"/>
</dbReference>
<dbReference type="PRINTS" id="PR00038">
    <property type="entry name" value="HTHLUXR"/>
</dbReference>
<accession>A0A6G9YBJ9</accession>